<sequence length="107" mass="11997">MVFELVLLVLCTSCAEGFCLPLVVIGRMQSIHRGQVATVEIIIEMYDTPRGHRWTMDEFNNVVAWPEEQAQDSGARAAKAPTMDDDDDEFEDAKDEGEEEDSDDIMG</sequence>
<name>A0A0L9UK06_PHAAN</name>
<proteinExistence type="predicted"/>
<evidence type="ECO:0000313" key="4">
    <source>
        <dbReference type="Proteomes" id="UP000053144"/>
    </source>
</evidence>
<protein>
    <submittedName>
        <fullName evidence="3">Uncharacterized protein</fullName>
    </submittedName>
</protein>
<evidence type="ECO:0000313" key="3">
    <source>
        <dbReference type="EMBL" id="KOM43088.1"/>
    </source>
</evidence>
<dbReference type="Proteomes" id="UP000053144">
    <property type="component" value="Chromosome 5"/>
</dbReference>
<dbReference type="AlphaFoldDB" id="A0A0L9UK06"/>
<evidence type="ECO:0000256" key="2">
    <source>
        <dbReference type="SAM" id="SignalP"/>
    </source>
</evidence>
<organism evidence="3 4">
    <name type="scientific">Phaseolus angularis</name>
    <name type="common">Azuki bean</name>
    <name type="synonym">Vigna angularis</name>
    <dbReference type="NCBI Taxonomy" id="3914"/>
    <lineage>
        <taxon>Eukaryota</taxon>
        <taxon>Viridiplantae</taxon>
        <taxon>Streptophyta</taxon>
        <taxon>Embryophyta</taxon>
        <taxon>Tracheophyta</taxon>
        <taxon>Spermatophyta</taxon>
        <taxon>Magnoliopsida</taxon>
        <taxon>eudicotyledons</taxon>
        <taxon>Gunneridae</taxon>
        <taxon>Pentapetalae</taxon>
        <taxon>rosids</taxon>
        <taxon>fabids</taxon>
        <taxon>Fabales</taxon>
        <taxon>Fabaceae</taxon>
        <taxon>Papilionoideae</taxon>
        <taxon>50 kb inversion clade</taxon>
        <taxon>NPAAA clade</taxon>
        <taxon>indigoferoid/millettioid clade</taxon>
        <taxon>Phaseoleae</taxon>
        <taxon>Vigna</taxon>
    </lineage>
</organism>
<feature type="signal peptide" evidence="2">
    <location>
        <begin position="1"/>
        <end position="17"/>
    </location>
</feature>
<dbReference type="EMBL" id="CM003375">
    <property type="protein sequence ID" value="KOM43088.1"/>
    <property type="molecule type" value="Genomic_DNA"/>
</dbReference>
<reference evidence="4" key="1">
    <citation type="journal article" date="2015" name="Proc. Natl. Acad. Sci. U.S.A.">
        <title>Genome sequencing of adzuki bean (Vigna angularis) provides insight into high starch and low fat accumulation and domestication.</title>
        <authorList>
            <person name="Yang K."/>
            <person name="Tian Z."/>
            <person name="Chen C."/>
            <person name="Luo L."/>
            <person name="Zhao B."/>
            <person name="Wang Z."/>
            <person name="Yu L."/>
            <person name="Li Y."/>
            <person name="Sun Y."/>
            <person name="Li W."/>
            <person name="Chen Y."/>
            <person name="Li Y."/>
            <person name="Zhang Y."/>
            <person name="Ai D."/>
            <person name="Zhao J."/>
            <person name="Shang C."/>
            <person name="Ma Y."/>
            <person name="Wu B."/>
            <person name="Wang M."/>
            <person name="Gao L."/>
            <person name="Sun D."/>
            <person name="Zhang P."/>
            <person name="Guo F."/>
            <person name="Wang W."/>
            <person name="Li Y."/>
            <person name="Wang J."/>
            <person name="Varshney R.K."/>
            <person name="Wang J."/>
            <person name="Ling H.Q."/>
            <person name="Wan P."/>
        </authorList>
    </citation>
    <scope>NUCLEOTIDE SEQUENCE</scope>
    <source>
        <strain evidence="4">cv. Jingnong 6</strain>
    </source>
</reference>
<feature type="compositionally biased region" description="Acidic residues" evidence="1">
    <location>
        <begin position="83"/>
        <end position="107"/>
    </location>
</feature>
<evidence type="ECO:0000256" key="1">
    <source>
        <dbReference type="SAM" id="MobiDB-lite"/>
    </source>
</evidence>
<feature type="region of interest" description="Disordered" evidence="1">
    <location>
        <begin position="66"/>
        <end position="107"/>
    </location>
</feature>
<keyword evidence="2" id="KW-0732">Signal</keyword>
<gene>
    <name evidence="3" type="ORF">LR48_Vigan05g069200</name>
</gene>
<feature type="chain" id="PRO_5005595781" evidence="2">
    <location>
        <begin position="18"/>
        <end position="107"/>
    </location>
</feature>
<dbReference type="Gramene" id="KOM43088">
    <property type="protein sequence ID" value="KOM43088"/>
    <property type="gene ID" value="LR48_Vigan05g069200"/>
</dbReference>
<accession>A0A0L9UK06</accession>